<dbReference type="Pfam" id="PF13432">
    <property type="entry name" value="TPR_16"/>
    <property type="match status" value="1"/>
</dbReference>
<keyword evidence="3" id="KW-1185">Reference proteome</keyword>
<evidence type="ECO:0000313" key="2">
    <source>
        <dbReference type="EMBL" id="KAK9106420.1"/>
    </source>
</evidence>
<dbReference type="PROSITE" id="PS50005">
    <property type="entry name" value="TPR"/>
    <property type="match status" value="2"/>
</dbReference>
<evidence type="ECO:0000313" key="3">
    <source>
        <dbReference type="Proteomes" id="UP001420932"/>
    </source>
</evidence>
<evidence type="ECO:0000256" key="1">
    <source>
        <dbReference type="PROSITE-ProRule" id="PRU00339"/>
    </source>
</evidence>
<dbReference type="Proteomes" id="UP001420932">
    <property type="component" value="Unassembled WGS sequence"/>
</dbReference>
<feature type="repeat" description="TPR" evidence="1">
    <location>
        <begin position="242"/>
        <end position="275"/>
    </location>
</feature>
<protein>
    <submittedName>
        <fullName evidence="2">Uncharacterized protein</fullName>
    </submittedName>
</protein>
<reference evidence="2 3" key="1">
    <citation type="submission" date="2024-01" db="EMBL/GenBank/DDBJ databases">
        <title>Genome assemblies of Stephania.</title>
        <authorList>
            <person name="Yang L."/>
        </authorList>
    </citation>
    <scope>NUCLEOTIDE SEQUENCE [LARGE SCALE GENOMIC DNA]</scope>
    <source>
        <strain evidence="2">YNDBR</strain>
        <tissue evidence="2">Leaf</tissue>
    </source>
</reference>
<dbReference type="PANTHER" id="PTHR36350">
    <property type="entry name" value="TRANSMEMBRANE PROTEIN"/>
    <property type="match status" value="1"/>
</dbReference>
<dbReference type="InterPro" id="IPR011990">
    <property type="entry name" value="TPR-like_helical_dom_sf"/>
</dbReference>
<gene>
    <name evidence="2" type="ORF">Syun_022431</name>
</gene>
<dbReference type="EMBL" id="JBBNAF010000010">
    <property type="protein sequence ID" value="KAK9106420.1"/>
    <property type="molecule type" value="Genomic_DNA"/>
</dbReference>
<organism evidence="2 3">
    <name type="scientific">Stephania yunnanensis</name>
    <dbReference type="NCBI Taxonomy" id="152371"/>
    <lineage>
        <taxon>Eukaryota</taxon>
        <taxon>Viridiplantae</taxon>
        <taxon>Streptophyta</taxon>
        <taxon>Embryophyta</taxon>
        <taxon>Tracheophyta</taxon>
        <taxon>Spermatophyta</taxon>
        <taxon>Magnoliopsida</taxon>
        <taxon>Ranunculales</taxon>
        <taxon>Menispermaceae</taxon>
        <taxon>Menispermoideae</taxon>
        <taxon>Cissampelideae</taxon>
        <taxon>Stephania</taxon>
    </lineage>
</organism>
<feature type="repeat" description="TPR" evidence="1">
    <location>
        <begin position="276"/>
        <end position="309"/>
    </location>
</feature>
<sequence length="330" mass="37133">MDSLSRGAQIFKGATFISPEPKLVRSSRSSGSSDLFFCGNSRSRVSTRASITSSLRPEIERNNGLIQRIQGAGKVLILTAATALMVGKLSQFPARAEAPVALVDEEKSEKRDKSEEAEETLLSEFLNSRRETADELKGVVMRKLEDGEDEEALKILRGLVSALPAEVQWRVLMGRLLSEMGEKGEARKVFDEVLSRNPLCFEVLFLNSLLMDQIGEGQAALQQLHNALELAENSGNSVIEKNNVRLIMAQIYYLQKNFDEALKCYQEVSREDPKDFRAYFYQGIIYHKLDRDEEANAQFAKCREASPEKFDIEVFLQSTLSRMKIYGTDN</sequence>
<dbReference type="Gene3D" id="1.25.40.10">
    <property type="entry name" value="Tetratricopeptide repeat domain"/>
    <property type="match status" value="2"/>
</dbReference>
<dbReference type="SUPFAM" id="SSF48452">
    <property type="entry name" value="TPR-like"/>
    <property type="match status" value="1"/>
</dbReference>
<dbReference type="Pfam" id="PF13414">
    <property type="entry name" value="TPR_11"/>
    <property type="match status" value="1"/>
</dbReference>
<comment type="caution">
    <text evidence="2">The sequence shown here is derived from an EMBL/GenBank/DDBJ whole genome shotgun (WGS) entry which is preliminary data.</text>
</comment>
<dbReference type="SMART" id="SM00028">
    <property type="entry name" value="TPR"/>
    <property type="match status" value="3"/>
</dbReference>
<dbReference type="AlphaFoldDB" id="A0AAP0F6Z5"/>
<dbReference type="PANTHER" id="PTHR36350:SF3">
    <property type="entry name" value="TRANSMEMBRANE PROTEIN"/>
    <property type="match status" value="1"/>
</dbReference>
<name>A0AAP0F6Z5_9MAGN</name>
<keyword evidence="1" id="KW-0802">TPR repeat</keyword>
<dbReference type="InterPro" id="IPR019734">
    <property type="entry name" value="TPR_rpt"/>
</dbReference>
<accession>A0AAP0F6Z5</accession>
<proteinExistence type="predicted"/>